<reference evidence="1 2" key="1">
    <citation type="submission" date="2024-10" db="EMBL/GenBank/DDBJ databases">
        <title>The Natural Products Discovery Center: Release of the First 8490 Sequenced Strains for Exploring Actinobacteria Biosynthetic Diversity.</title>
        <authorList>
            <person name="Kalkreuter E."/>
            <person name="Kautsar S.A."/>
            <person name="Yang D."/>
            <person name="Bader C.D."/>
            <person name="Teijaro C.N."/>
            <person name="Fluegel L."/>
            <person name="Davis C.M."/>
            <person name="Simpson J.R."/>
            <person name="Lauterbach L."/>
            <person name="Steele A.D."/>
            <person name="Gui C."/>
            <person name="Meng S."/>
            <person name="Li G."/>
            <person name="Viehrig K."/>
            <person name="Ye F."/>
            <person name="Su P."/>
            <person name="Kiefer A.F."/>
            <person name="Nichols A."/>
            <person name="Cepeda A.J."/>
            <person name="Yan W."/>
            <person name="Fan B."/>
            <person name="Jiang Y."/>
            <person name="Adhikari A."/>
            <person name="Zheng C.-J."/>
            <person name="Schuster L."/>
            <person name="Cowan T.M."/>
            <person name="Smanski M.J."/>
            <person name="Chevrette M.G."/>
            <person name="De Carvalho L.P.S."/>
            <person name="Shen B."/>
        </authorList>
    </citation>
    <scope>NUCLEOTIDE SEQUENCE [LARGE SCALE GENOMIC DNA]</scope>
    <source>
        <strain evidence="1 2">NPDC050545</strain>
    </source>
</reference>
<gene>
    <name evidence="1" type="ORF">ACIBG2_31460</name>
</gene>
<sequence>MGNELHKQLVAHAKVIYAAEDIIASARLKELYECSELLRRTRVRAEDIVLDARLMLADAERQGDIERIVALSASVDQARAFYDKVLNAYVTLCCRIREESKALLDSADLSGAA</sequence>
<comment type="caution">
    <text evidence="1">The sequence shown here is derived from an EMBL/GenBank/DDBJ whole genome shotgun (WGS) entry which is preliminary data.</text>
</comment>
<dbReference type="EMBL" id="JBITGY010000009">
    <property type="protein sequence ID" value="MFI6501936.1"/>
    <property type="molecule type" value="Genomic_DNA"/>
</dbReference>
<keyword evidence="2" id="KW-1185">Reference proteome</keyword>
<dbReference type="Proteomes" id="UP001612741">
    <property type="component" value="Unassembled WGS sequence"/>
</dbReference>
<accession>A0ABW7Z190</accession>
<proteinExistence type="predicted"/>
<evidence type="ECO:0008006" key="3">
    <source>
        <dbReference type="Google" id="ProtNLM"/>
    </source>
</evidence>
<organism evidence="1 2">
    <name type="scientific">Nonomuraea typhae</name>
    <dbReference type="NCBI Taxonomy" id="2603600"/>
    <lineage>
        <taxon>Bacteria</taxon>
        <taxon>Bacillati</taxon>
        <taxon>Actinomycetota</taxon>
        <taxon>Actinomycetes</taxon>
        <taxon>Streptosporangiales</taxon>
        <taxon>Streptosporangiaceae</taxon>
        <taxon>Nonomuraea</taxon>
    </lineage>
</organism>
<evidence type="ECO:0000313" key="2">
    <source>
        <dbReference type="Proteomes" id="UP001612741"/>
    </source>
</evidence>
<protein>
    <recommendedName>
        <fullName evidence="3">PhoU domain-containing protein</fullName>
    </recommendedName>
</protein>
<name>A0ABW7Z190_9ACTN</name>
<evidence type="ECO:0000313" key="1">
    <source>
        <dbReference type="EMBL" id="MFI6501936.1"/>
    </source>
</evidence>
<dbReference type="RefSeq" id="WP_397086851.1">
    <property type="nucleotide sequence ID" value="NZ_JBITGY010000009.1"/>
</dbReference>